<reference evidence="1" key="1">
    <citation type="submission" date="2017-01" db="EMBL/GenBank/DDBJ databases">
        <title>An insight into the sialome and mialome of the horn fly, Haematobia irritans.</title>
        <authorList>
            <person name="Breijo M."/>
            <person name="Boiani M."/>
            <person name="Ures X."/>
            <person name="Rocha S."/>
            <person name="Sequeira M."/>
            <person name="Ribeiro J.M."/>
        </authorList>
    </citation>
    <scope>NUCLEOTIDE SEQUENCE</scope>
</reference>
<sequence length="118" mass="13135">MTATQQLVVTKFDQVDYGGFRSLLLFQFSNFVDADQRPQFIQVNGGAEFVLTAQVEVPHTNLTEVTWMVFVEVDTVVMHATSVTATSRVLTVFADTTVTMAHMTTQLSGLLPLDIRHL</sequence>
<dbReference type="AlphaFoldDB" id="A0A1L8E6G3"/>
<dbReference type="EMBL" id="GFDG01004677">
    <property type="protein sequence ID" value="JAV14122.1"/>
    <property type="molecule type" value="Transcribed_RNA"/>
</dbReference>
<protein>
    <submittedName>
        <fullName evidence="1">Uncharacterized protein</fullName>
    </submittedName>
</protein>
<name>A0A1L8E6G3_HAEIR</name>
<evidence type="ECO:0000313" key="1">
    <source>
        <dbReference type="EMBL" id="JAV14122.1"/>
    </source>
</evidence>
<organism evidence="1">
    <name type="scientific">Haematobia irritans</name>
    <name type="common">Horn fly</name>
    <name type="synonym">Conops irritans</name>
    <dbReference type="NCBI Taxonomy" id="7368"/>
    <lineage>
        <taxon>Eukaryota</taxon>
        <taxon>Metazoa</taxon>
        <taxon>Ecdysozoa</taxon>
        <taxon>Arthropoda</taxon>
        <taxon>Hexapoda</taxon>
        <taxon>Insecta</taxon>
        <taxon>Pterygota</taxon>
        <taxon>Neoptera</taxon>
        <taxon>Endopterygota</taxon>
        <taxon>Diptera</taxon>
        <taxon>Brachycera</taxon>
        <taxon>Muscomorpha</taxon>
        <taxon>Muscoidea</taxon>
        <taxon>Muscidae</taxon>
        <taxon>Haematobia</taxon>
    </lineage>
</organism>
<proteinExistence type="predicted"/>
<accession>A0A1L8E6G3</accession>